<dbReference type="PANTHER" id="PTHR40036">
    <property type="entry name" value="MACROCIN O-METHYLTRANSFERASE"/>
    <property type="match status" value="1"/>
</dbReference>
<dbReference type="SUPFAM" id="SSF53335">
    <property type="entry name" value="S-adenosyl-L-methionine-dependent methyltransferases"/>
    <property type="match status" value="1"/>
</dbReference>
<organism evidence="1 2">
    <name type="scientific">Halanaerobium praevalens (strain ATCC 33744 / DSM 2228 / GSL)</name>
    <dbReference type="NCBI Taxonomy" id="572479"/>
    <lineage>
        <taxon>Bacteria</taxon>
        <taxon>Bacillati</taxon>
        <taxon>Bacillota</taxon>
        <taxon>Clostridia</taxon>
        <taxon>Halanaerobiales</taxon>
        <taxon>Halanaerobiaceae</taxon>
        <taxon>Halanaerobium</taxon>
    </lineage>
</organism>
<proteinExistence type="predicted"/>
<dbReference type="EMBL" id="CP002175">
    <property type="protein sequence ID" value="ADO77994.1"/>
    <property type="molecule type" value="Genomic_DNA"/>
</dbReference>
<evidence type="ECO:0000313" key="2">
    <source>
        <dbReference type="Proteomes" id="UP000006866"/>
    </source>
</evidence>
<protein>
    <submittedName>
        <fullName evidence="1">dTDP-6-deoxy-L-hexose 3-O-methyltransferase</fullName>
    </submittedName>
</protein>
<dbReference type="RefSeq" id="WP_014554011.1">
    <property type="nucleotide sequence ID" value="NC_017455.1"/>
</dbReference>
<accession>E3DR05</accession>
<dbReference type="InterPro" id="IPR029063">
    <property type="entry name" value="SAM-dependent_MTases_sf"/>
</dbReference>
<reference evidence="1 2" key="2">
    <citation type="journal article" date="2011" name="Stand. Genomic Sci.">
        <title>Complete genome sequence of the extremely halophilic Halanaerobium praevalens type strain (GSL).</title>
        <authorList>
            <person name="Ivanova N."/>
            <person name="Sikorski J."/>
            <person name="Chertkov O."/>
            <person name="Nolan M."/>
            <person name="Lucas S."/>
            <person name="Hammon N."/>
            <person name="Deshpande S."/>
            <person name="Cheng J.F."/>
            <person name="Tapia R."/>
            <person name="Han C."/>
            <person name="Goodwin L."/>
            <person name="Pitluck S."/>
            <person name="Huntemann M."/>
            <person name="Liolios K."/>
            <person name="Pagani I."/>
            <person name="Mavromatis K."/>
            <person name="Ovchinikova G."/>
            <person name="Pati A."/>
            <person name="Chen A."/>
            <person name="Palaniappan K."/>
            <person name="Land M."/>
            <person name="Hauser L."/>
            <person name="Brambilla E.M."/>
            <person name="Kannan K.P."/>
            <person name="Rohde M."/>
            <person name="Tindall B.J."/>
            <person name="Goker M."/>
            <person name="Detter J.C."/>
            <person name="Woyke T."/>
            <person name="Bristow J."/>
            <person name="Eisen J.A."/>
            <person name="Markowitz V."/>
            <person name="Hugenholtz P."/>
            <person name="Kyrpides N.C."/>
            <person name="Klenk H.P."/>
            <person name="Lapidus A."/>
        </authorList>
    </citation>
    <scope>NUCLEOTIDE SEQUENCE [LARGE SCALE GENOMIC DNA]</scope>
    <source>
        <strain evidence="2">ATCC 33744 / DSM 2228 / GSL</strain>
    </source>
</reference>
<dbReference type="eggNOG" id="COG4122">
    <property type="taxonomic scope" value="Bacteria"/>
</dbReference>
<dbReference type="Pfam" id="PF05711">
    <property type="entry name" value="TylF"/>
    <property type="match status" value="1"/>
</dbReference>
<dbReference type="HOGENOM" id="CLU_087858_1_0_9"/>
<name>E3DR05_HALPG</name>
<dbReference type="OrthoDB" id="149130at2"/>
<dbReference type="InterPro" id="IPR008884">
    <property type="entry name" value="TylF_MeTrfase"/>
</dbReference>
<dbReference type="Proteomes" id="UP000006866">
    <property type="component" value="Chromosome"/>
</dbReference>
<dbReference type="PANTHER" id="PTHR40036:SF1">
    <property type="entry name" value="MACROCIN O-METHYLTRANSFERASE"/>
    <property type="match status" value="1"/>
</dbReference>
<dbReference type="PATRIC" id="fig|572479.3.peg.1904"/>
<sequence length="223" mass="25886">MNRIFDFNLDKSYEYENGFYLTSKVERLAKLISHYELYKSIIDLPGNIVECGVFKGASLIRFSSFREMLENYYSRKIIGFDIFGEFPRPNKASENDIEFIEKFENNAGNGISVEELDKILKHKNFRNYELVKGDIIKTIPEYLIKNPELKISLLHIDVDVYQPTKFVLENLFDKVVKNGLIVLDDYGKVAGATKAVDEFLDKKEVNKVIKKHSISHVPAYIRK</sequence>
<dbReference type="KEGG" id="hpk:Hprae_1869"/>
<reference evidence="2" key="1">
    <citation type="submission" date="2010-10" db="EMBL/GenBank/DDBJ databases">
        <title>The complete genome of Halanaerobium praevalens DSM 2228.</title>
        <authorList>
            <consortium name="US DOE Joint Genome Institute (JGI-PGF)"/>
            <person name="Lucas S."/>
            <person name="Copeland A."/>
            <person name="Lapidus A."/>
            <person name="Glavina del Rio T."/>
            <person name="Dalin E."/>
            <person name="Tice H."/>
            <person name="Bruce D."/>
            <person name="Goodwin L."/>
            <person name="Pitluck S."/>
            <person name="Kyrpides N."/>
            <person name="Mavromatis K."/>
            <person name="Ivanova N."/>
            <person name="Ovchinnikova G."/>
            <person name="Chertkov O."/>
            <person name="Detter J.C."/>
            <person name="Han C."/>
            <person name="Larimer F."/>
            <person name="Land M."/>
            <person name="Hauser L."/>
            <person name="Markowitz V."/>
            <person name="Cheng J.-F."/>
            <person name="Hugenholtz P."/>
            <person name="Woyke T."/>
            <person name="Wu D."/>
            <person name="Tindall B."/>
            <person name="Pomrenke H.G."/>
            <person name="Brambilla E."/>
            <person name="Klenk H.-P."/>
            <person name="Eisen J.A."/>
        </authorList>
    </citation>
    <scope>NUCLEOTIDE SEQUENCE [LARGE SCALE GENOMIC DNA]</scope>
    <source>
        <strain evidence="2">ATCC 33744 / DSM 2228 / GSL</strain>
    </source>
</reference>
<dbReference type="STRING" id="572479.Hprae_1869"/>
<gene>
    <name evidence="1" type="ordered locus">Hprae_1869</name>
</gene>
<dbReference type="AlphaFoldDB" id="E3DR05"/>
<evidence type="ECO:0000313" key="1">
    <source>
        <dbReference type="EMBL" id="ADO77994.1"/>
    </source>
</evidence>
<dbReference type="Gene3D" id="3.40.50.150">
    <property type="entry name" value="Vaccinia Virus protein VP39"/>
    <property type="match status" value="1"/>
</dbReference>
<keyword evidence="2" id="KW-1185">Reference proteome</keyword>